<name>A0A9K3GNT4_9EUKA</name>
<evidence type="ECO:0000313" key="2">
    <source>
        <dbReference type="EMBL" id="GIQ89757.1"/>
    </source>
</evidence>
<sequence>CTTLMTEYTKTVSAMTREMGALKDQVRTLQAELEEEREGGGGRDRRRGEPERDVERERELESALAAEKAGRRKDREREREEKQRHALEREDLERERERGIEAVRAEWESDRLSWEKERDEALARQQEGEVEIDRLRAQVDDAEVDMQALRDKAASLKAKLGRETQRKDTIHSKLTELSEYLEALELLLGCETEKAESGEISFKFTRPLEPDAPPVVILLTHIHMYI</sequence>
<dbReference type="Proteomes" id="UP000265618">
    <property type="component" value="Unassembled WGS sequence"/>
</dbReference>
<reference evidence="2 3" key="1">
    <citation type="journal article" date="2018" name="PLoS ONE">
        <title>The draft genome of Kipferlia bialata reveals reductive genome evolution in fornicate parasites.</title>
        <authorList>
            <person name="Tanifuji G."/>
            <person name="Takabayashi S."/>
            <person name="Kume K."/>
            <person name="Takagi M."/>
            <person name="Nakayama T."/>
            <person name="Kamikawa R."/>
            <person name="Inagaki Y."/>
            <person name="Hashimoto T."/>
        </authorList>
    </citation>
    <scope>NUCLEOTIDE SEQUENCE [LARGE SCALE GENOMIC DNA]</scope>
    <source>
        <strain evidence="2">NY0173</strain>
    </source>
</reference>
<evidence type="ECO:0000313" key="3">
    <source>
        <dbReference type="Proteomes" id="UP000265618"/>
    </source>
</evidence>
<dbReference type="AlphaFoldDB" id="A0A9K3GNT4"/>
<evidence type="ECO:0000256" key="1">
    <source>
        <dbReference type="SAM" id="MobiDB-lite"/>
    </source>
</evidence>
<feature type="compositionally biased region" description="Basic and acidic residues" evidence="1">
    <location>
        <begin position="73"/>
        <end position="95"/>
    </location>
</feature>
<comment type="caution">
    <text evidence="2">The sequence shown here is derived from an EMBL/GenBank/DDBJ whole genome shotgun (WGS) entry which is preliminary data.</text>
</comment>
<protein>
    <submittedName>
        <fullName evidence="2">Uncharacterized protein</fullName>
    </submittedName>
</protein>
<proteinExistence type="predicted"/>
<feature type="non-terminal residue" evidence="2">
    <location>
        <position position="1"/>
    </location>
</feature>
<dbReference type="EMBL" id="BDIP01005394">
    <property type="protein sequence ID" value="GIQ89757.1"/>
    <property type="molecule type" value="Genomic_DNA"/>
</dbReference>
<accession>A0A9K3GNT4</accession>
<feature type="region of interest" description="Disordered" evidence="1">
    <location>
        <begin position="30"/>
        <end position="95"/>
    </location>
</feature>
<feature type="compositionally biased region" description="Basic and acidic residues" evidence="1">
    <location>
        <begin position="38"/>
        <end position="61"/>
    </location>
</feature>
<organism evidence="2 3">
    <name type="scientific">Kipferlia bialata</name>
    <dbReference type="NCBI Taxonomy" id="797122"/>
    <lineage>
        <taxon>Eukaryota</taxon>
        <taxon>Metamonada</taxon>
        <taxon>Carpediemonas-like organisms</taxon>
        <taxon>Kipferlia</taxon>
    </lineage>
</organism>
<keyword evidence="3" id="KW-1185">Reference proteome</keyword>
<gene>
    <name evidence="2" type="ORF">KIPB_012315</name>
</gene>